<dbReference type="RefSeq" id="WP_212493321.1">
    <property type="nucleotide sequence ID" value="NZ_JAFCJH010000018.1"/>
</dbReference>
<keyword evidence="7" id="KW-1185">Reference proteome</keyword>
<dbReference type="PANTHER" id="PTHR23539">
    <property type="entry name" value="MFS TRANSPORTER"/>
    <property type="match status" value="1"/>
</dbReference>
<evidence type="ECO:0000256" key="2">
    <source>
        <dbReference type="ARBA" id="ARBA00022989"/>
    </source>
</evidence>
<dbReference type="InterPro" id="IPR036259">
    <property type="entry name" value="MFS_trans_sf"/>
</dbReference>
<dbReference type="PROSITE" id="PS50850">
    <property type="entry name" value="MFS"/>
    <property type="match status" value="1"/>
</dbReference>
<keyword evidence="3 4" id="KW-0472">Membrane</keyword>
<accession>A0ABS5FKV7</accession>
<feature type="transmembrane region" description="Helical" evidence="4">
    <location>
        <begin position="157"/>
        <end position="179"/>
    </location>
</feature>
<feature type="transmembrane region" description="Helical" evidence="4">
    <location>
        <begin position="211"/>
        <end position="235"/>
    </location>
</feature>
<evidence type="ECO:0000313" key="6">
    <source>
        <dbReference type="EMBL" id="MBR0797421.1"/>
    </source>
</evidence>
<dbReference type="EMBL" id="JAFCJH010000018">
    <property type="protein sequence ID" value="MBR0797421.1"/>
    <property type="molecule type" value="Genomic_DNA"/>
</dbReference>
<feature type="transmembrane region" description="Helical" evidence="4">
    <location>
        <begin position="365"/>
        <end position="386"/>
    </location>
</feature>
<gene>
    <name evidence="6" type="ORF">JQ615_18700</name>
</gene>
<name>A0ABS5FKV7_9BRAD</name>
<comment type="caution">
    <text evidence="6">The sequence shown here is derived from an EMBL/GenBank/DDBJ whole genome shotgun (WGS) entry which is preliminary data.</text>
</comment>
<dbReference type="Pfam" id="PF07690">
    <property type="entry name" value="MFS_1"/>
    <property type="match status" value="1"/>
</dbReference>
<dbReference type="SUPFAM" id="SSF103473">
    <property type="entry name" value="MFS general substrate transporter"/>
    <property type="match status" value="1"/>
</dbReference>
<feature type="transmembrane region" description="Helical" evidence="4">
    <location>
        <begin position="70"/>
        <end position="94"/>
    </location>
</feature>
<dbReference type="Proteomes" id="UP001315278">
    <property type="component" value="Unassembled WGS sequence"/>
</dbReference>
<feature type="transmembrane region" description="Helical" evidence="4">
    <location>
        <begin position="100"/>
        <end position="121"/>
    </location>
</feature>
<organism evidence="6 7">
    <name type="scientific">Bradyrhizobium jicamae</name>
    <dbReference type="NCBI Taxonomy" id="280332"/>
    <lineage>
        <taxon>Bacteria</taxon>
        <taxon>Pseudomonadati</taxon>
        <taxon>Pseudomonadota</taxon>
        <taxon>Alphaproteobacteria</taxon>
        <taxon>Hyphomicrobiales</taxon>
        <taxon>Nitrobacteraceae</taxon>
        <taxon>Bradyrhizobium</taxon>
    </lineage>
</organism>
<feature type="transmembrane region" description="Helical" evidence="4">
    <location>
        <begin position="40"/>
        <end position="58"/>
    </location>
</feature>
<evidence type="ECO:0000256" key="3">
    <source>
        <dbReference type="ARBA" id="ARBA00023136"/>
    </source>
</evidence>
<feature type="transmembrane region" description="Helical" evidence="4">
    <location>
        <begin position="133"/>
        <end position="151"/>
    </location>
</feature>
<feature type="domain" description="Major facilitator superfamily (MFS) profile" evidence="5">
    <location>
        <begin position="212"/>
        <end position="393"/>
    </location>
</feature>
<dbReference type="PANTHER" id="PTHR23539:SF1">
    <property type="entry name" value="MAJOR FACILITATOR SUPERFAMILY (MFS) PROFILE DOMAIN-CONTAINING PROTEIN"/>
    <property type="match status" value="1"/>
</dbReference>
<proteinExistence type="predicted"/>
<protein>
    <submittedName>
        <fullName evidence="6">MFS transporter</fullName>
    </submittedName>
</protein>
<sequence length="393" mass="40828">MTGPLWALLALNFFMADMQSGIGPFVGVFLQSHGWTSGLIGTALTIGNVAGMLITTPIGGCIDTTDYKRLWVIVPGVAVVAASAIILVSQHFWAVTLSQIATSVAGAAIVPAVTGITLGMVRQRGFNRQNGRNQAFNHAGNMLGAAASGYLGWRYGYVAVFLLASAFGLLTIASVMLIPSDAIDHHAARGKEDDPESQPHGFSVLVKHKPLLILAVALATFHLGNAAIVPLYGLASVAGGLGNGPGVVATTIVVAQGVMVIMSVVGMHAAERRNFWPVLLASFLALPVRGVLAYFLSGWWGVFPVQILDGVGAGLQSVAVPGIVARTLNGTGRVNLGQGAVITIQGIGASLSPALGGWIAQWVGYQIAFLCLGAFGLISVALWILLRSVVNKY</sequence>
<evidence type="ECO:0000256" key="1">
    <source>
        <dbReference type="ARBA" id="ARBA00022692"/>
    </source>
</evidence>
<keyword evidence="2 4" id="KW-1133">Transmembrane helix</keyword>
<evidence type="ECO:0000259" key="5">
    <source>
        <dbReference type="PROSITE" id="PS50850"/>
    </source>
</evidence>
<dbReference type="InterPro" id="IPR020846">
    <property type="entry name" value="MFS_dom"/>
</dbReference>
<dbReference type="Gene3D" id="1.20.1250.20">
    <property type="entry name" value="MFS general substrate transporter like domains"/>
    <property type="match status" value="2"/>
</dbReference>
<keyword evidence="1 4" id="KW-0812">Transmembrane</keyword>
<evidence type="ECO:0000313" key="7">
    <source>
        <dbReference type="Proteomes" id="UP001315278"/>
    </source>
</evidence>
<evidence type="ECO:0000256" key="4">
    <source>
        <dbReference type="SAM" id="Phobius"/>
    </source>
</evidence>
<feature type="transmembrane region" description="Helical" evidence="4">
    <location>
        <begin position="247"/>
        <end position="266"/>
    </location>
</feature>
<feature type="transmembrane region" description="Helical" evidence="4">
    <location>
        <begin position="278"/>
        <end position="301"/>
    </location>
</feature>
<reference evidence="7" key="1">
    <citation type="journal article" date="2021" name="ISME J.">
        <title>Evolutionary origin and ecological implication of a unique nif island in free-living Bradyrhizobium lineages.</title>
        <authorList>
            <person name="Tao J."/>
        </authorList>
    </citation>
    <scope>NUCLEOTIDE SEQUENCE [LARGE SCALE GENOMIC DNA]</scope>
    <source>
        <strain evidence="7">SZCCT0434</strain>
    </source>
</reference>
<dbReference type="InterPro" id="IPR011701">
    <property type="entry name" value="MFS"/>
</dbReference>